<comment type="caution">
    <text evidence="5">The sequence shown here is derived from an EMBL/GenBank/DDBJ whole genome shotgun (WGS) entry which is preliminary data.</text>
</comment>
<feature type="region of interest" description="Disordered" evidence="3">
    <location>
        <begin position="411"/>
        <end position="441"/>
    </location>
</feature>
<evidence type="ECO:0000256" key="3">
    <source>
        <dbReference type="SAM" id="MobiDB-lite"/>
    </source>
</evidence>
<dbReference type="InterPro" id="IPR029344">
    <property type="entry name" value="SLBP_RNA_bind"/>
</dbReference>
<evidence type="ECO:0000256" key="2">
    <source>
        <dbReference type="ARBA" id="ARBA00022884"/>
    </source>
</evidence>
<dbReference type="PANTHER" id="PTHR17408">
    <property type="entry name" value="HISTONE RNA HAIRPIN-BINDING PROTEIN"/>
    <property type="match status" value="1"/>
</dbReference>
<evidence type="ECO:0000259" key="4">
    <source>
        <dbReference type="Pfam" id="PF15247"/>
    </source>
</evidence>
<dbReference type="EMBL" id="CAJNOT010000995">
    <property type="protein sequence ID" value="CAF1124630.1"/>
    <property type="molecule type" value="Genomic_DNA"/>
</dbReference>
<dbReference type="Gene3D" id="1.10.8.1120">
    <property type="entry name" value="Histone RNA hairpin-binding protein RNA-binding domain"/>
    <property type="match status" value="1"/>
</dbReference>
<dbReference type="AlphaFoldDB" id="A0A814QTD2"/>
<dbReference type="GO" id="GO:0006398">
    <property type="term" value="P:mRNA 3'-end processing by stem-loop binding and cleavage"/>
    <property type="evidence" value="ECO:0007669"/>
    <property type="project" value="TreeGrafter"/>
</dbReference>
<dbReference type="InterPro" id="IPR038294">
    <property type="entry name" value="SLBP_RNA_bind_sf"/>
</dbReference>
<dbReference type="EMBL" id="CAJNOL010000617">
    <property type="protein sequence ID" value="CAF1139916.1"/>
    <property type="molecule type" value="Genomic_DNA"/>
</dbReference>
<dbReference type="Proteomes" id="UP000663864">
    <property type="component" value="Unassembled WGS sequence"/>
</dbReference>
<comment type="similarity">
    <text evidence="1">Belongs to the SLBP family.</text>
</comment>
<dbReference type="GO" id="GO:0071207">
    <property type="term" value="F:histone pre-mRNA stem-loop binding"/>
    <property type="evidence" value="ECO:0007669"/>
    <property type="project" value="TreeGrafter"/>
</dbReference>
<dbReference type="GO" id="GO:0051028">
    <property type="term" value="P:mRNA transport"/>
    <property type="evidence" value="ECO:0007669"/>
    <property type="project" value="TreeGrafter"/>
</dbReference>
<reference evidence="5" key="1">
    <citation type="submission" date="2021-02" db="EMBL/GenBank/DDBJ databases">
        <authorList>
            <person name="Nowell W R."/>
        </authorList>
    </citation>
    <scope>NUCLEOTIDE SEQUENCE</scope>
</reference>
<evidence type="ECO:0000313" key="5">
    <source>
        <dbReference type="EMBL" id="CAF1124630.1"/>
    </source>
</evidence>
<evidence type="ECO:0000313" key="8">
    <source>
        <dbReference type="Proteomes" id="UP000663864"/>
    </source>
</evidence>
<accession>A0A814QTD2</accession>
<name>A0A814QTD2_9BILA</name>
<feature type="domain" description="Histone RNA hairpin-binding protein RNA-binding" evidence="4">
    <location>
        <begin position="341"/>
        <end position="409"/>
    </location>
</feature>
<dbReference type="PANTHER" id="PTHR17408:SF0">
    <property type="entry name" value="HISTONE RNA HAIRPIN-BINDING PROTEIN"/>
    <property type="match status" value="1"/>
</dbReference>
<protein>
    <recommendedName>
        <fullName evidence="4">Histone RNA hairpin-binding protein RNA-binding domain-containing protein</fullName>
    </recommendedName>
</protein>
<keyword evidence="2" id="KW-0694">RNA-binding</keyword>
<evidence type="ECO:0000313" key="9">
    <source>
        <dbReference type="Proteomes" id="UP000663870"/>
    </source>
</evidence>
<proteinExistence type="inferred from homology"/>
<sequence>MVTYSIKDLMSLCSDYALDAQIQKILFSLDLWVPKAAREVHIDNVAQQRYAATTFTGFNRARSPTRNDSISNNNINNRLRRTLALRSMSAEVFRSSIDTGNSGSYSRIINTNDSRDLNKINTTSTNISLIKKSSNGQNLDDISSTGQSQIKLMPILEGGENEDKLIEQSTTRINTNISTMINTTTIDWTPAENEPSTSITGRTSIDALFELSVRADSALKTALCENNAMATINVSKTNNNNDRITLRKSVSVMNQKQKTGSGRSLIRAKSDMVASSDASRKRALTHITRASERYFSDDPKMIAEIEELELEYLFNYIRHLKTFPKYAEMTEDEILQEVESDPHTLRQRTKEILKGKMSDSYANYLAKYPIKKQRRREHPTTPNKYRKCSRRCFDGQLRTWRRNLHQFDEDNKQETTGTIEINDIDEKDEQTLTDPIDEQTT</sequence>
<evidence type="ECO:0000313" key="7">
    <source>
        <dbReference type="EMBL" id="CAF1143124.1"/>
    </source>
</evidence>
<evidence type="ECO:0000256" key="1">
    <source>
        <dbReference type="ARBA" id="ARBA00006151"/>
    </source>
</evidence>
<evidence type="ECO:0000313" key="6">
    <source>
        <dbReference type="EMBL" id="CAF1139916.1"/>
    </source>
</evidence>
<dbReference type="GO" id="GO:0071204">
    <property type="term" value="C:histone pre-mRNA 3'end processing complex"/>
    <property type="evidence" value="ECO:0007669"/>
    <property type="project" value="TreeGrafter"/>
</dbReference>
<dbReference type="Proteomes" id="UP000663870">
    <property type="component" value="Unassembled WGS sequence"/>
</dbReference>
<dbReference type="EMBL" id="CAJNOL010000625">
    <property type="protein sequence ID" value="CAF1143124.1"/>
    <property type="molecule type" value="Genomic_DNA"/>
</dbReference>
<organism evidence="5 8">
    <name type="scientific">Rotaria sordida</name>
    <dbReference type="NCBI Taxonomy" id="392033"/>
    <lineage>
        <taxon>Eukaryota</taxon>
        <taxon>Metazoa</taxon>
        <taxon>Spiralia</taxon>
        <taxon>Gnathifera</taxon>
        <taxon>Rotifera</taxon>
        <taxon>Eurotatoria</taxon>
        <taxon>Bdelloidea</taxon>
        <taxon>Philodinida</taxon>
        <taxon>Philodinidae</taxon>
        <taxon>Rotaria</taxon>
    </lineage>
</organism>
<gene>
    <name evidence="6" type="ORF">JXQ802_LOCUS21164</name>
    <name evidence="7" type="ORF">JXQ802_LOCUS21326</name>
    <name evidence="5" type="ORF">ZHD862_LOCUS18818</name>
</gene>
<dbReference type="GO" id="GO:0005737">
    <property type="term" value="C:cytoplasm"/>
    <property type="evidence" value="ECO:0007669"/>
    <property type="project" value="TreeGrafter"/>
</dbReference>
<dbReference type="InterPro" id="IPR026502">
    <property type="entry name" value="SLBP1/SLBP2"/>
</dbReference>
<dbReference type="Pfam" id="PF15247">
    <property type="entry name" value="SLBP_RNA_bind"/>
    <property type="match status" value="1"/>
</dbReference>
<dbReference type="GO" id="GO:0003729">
    <property type="term" value="F:mRNA binding"/>
    <property type="evidence" value="ECO:0007669"/>
    <property type="project" value="InterPro"/>
</dbReference>
<keyword evidence="9" id="KW-1185">Reference proteome</keyword>